<evidence type="ECO:0000313" key="2">
    <source>
        <dbReference type="EMBL" id="GFT09454.1"/>
    </source>
</evidence>
<feature type="transmembrane region" description="Helical" evidence="1">
    <location>
        <begin position="66"/>
        <end position="85"/>
    </location>
</feature>
<keyword evidence="3" id="KW-1185">Reference proteome</keyword>
<gene>
    <name evidence="2" type="ORF">NPIL_9011</name>
</gene>
<keyword evidence="1" id="KW-1133">Transmembrane helix</keyword>
<comment type="caution">
    <text evidence="2">The sequence shown here is derived from an EMBL/GenBank/DDBJ whole genome shotgun (WGS) entry which is preliminary data.</text>
</comment>
<accession>A0A8X6TH59</accession>
<dbReference type="Proteomes" id="UP000887013">
    <property type="component" value="Unassembled WGS sequence"/>
</dbReference>
<dbReference type="EMBL" id="BMAW01008637">
    <property type="protein sequence ID" value="GFT09454.1"/>
    <property type="molecule type" value="Genomic_DNA"/>
</dbReference>
<reference evidence="2" key="1">
    <citation type="submission" date="2020-08" db="EMBL/GenBank/DDBJ databases">
        <title>Multicomponent nature underlies the extraordinary mechanical properties of spider dragline silk.</title>
        <authorList>
            <person name="Kono N."/>
            <person name="Nakamura H."/>
            <person name="Mori M."/>
            <person name="Yoshida Y."/>
            <person name="Ohtoshi R."/>
            <person name="Malay A.D."/>
            <person name="Moran D.A.P."/>
            <person name="Tomita M."/>
            <person name="Numata K."/>
            <person name="Arakawa K."/>
        </authorList>
    </citation>
    <scope>NUCLEOTIDE SEQUENCE</scope>
</reference>
<sequence length="135" mass="15479">MNCRGQSYDNPAAMARRWTDVEQRMKYINPNAKFVPCLNHSLNLDCLQAASVEVNSMTFFGTLEHYNALFCMSTLGLEVLIAIIGKGLKRIQDSRWNARGDAVNTTRNYYKFFLTMLEKLTEKYKSLYTQTEAGT</sequence>
<keyword evidence="1" id="KW-0812">Transmembrane</keyword>
<evidence type="ECO:0000256" key="1">
    <source>
        <dbReference type="SAM" id="Phobius"/>
    </source>
</evidence>
<name>A0A8X6TH59_NEPPI</name>
<organism evidence="2 3">
    <name type="scientific">Nephila pilipes</name>
    <name type="common">Giant wood spider</name>
    <name type="synonym">Nephila maculata</name>
    <dbReference type="NCBI Taxonomy" id="299642"/>
    <lineage>
        <taxon>Eukaryota</taxon>
        <taxon>Metazoa</taxon>
        <taxon>Ecdysozoa</taxon>
        <taxon>Arthropoda</taxon>
        <taxon>Chelicerata</taxon>
        <taxon>Arachnida</taxon>
        <taxon>Araneae</taxon>
        <taxon>Araneomorphae</taxon>
        <taxon>Entelegynae</taxon>
        <taxon>Araneoidea</taxon>
        <taxon>Nephilidae</taxon>
        <taxon>Nephila</taxon>
    </lineage>
</organism>
<protein>
    <submittedName>
        <fullName evidence="2">Uncharacterized protein</fullName>
    </submittedName>
</protein>
<keyword evidence="1" id="KW-0472">Membrane</keyword>
<dbReference type="OrthoDB" id="6759200at2759"/>
<proteinExistence type="predicted"/>
<dbReference type="AlphaFoldDB" id="A0A8X6TH59"/>
<evidence type="ECO:0000313" key="3">
    <source>
        <dbReference type="Proteomes" id="UP000887013"/>
    </source>
</evidence>